<sequence length="366" mass="41287">MNNSTYLDQLLENARFRAWVLGEQPDDTAYWLAWMDNDLARQEAVQQARQLLTGLQGKPVDLSDQHINSRIQQALTQAKEQENEAVATRPLYPQWRYGWVAAAVVLLLAGFGLFRYQTREAAAVYTRQVSEAGEETLVEEVVNRSAQPRHIRLPDNSSVVLRPNSRLRFPKHFDAAKREVYLTGEAFFEVTRHPEQPFFVYANELVTKVLGTSFSVRAYEKDPNVVVVVKTGKVSVFAQADQVSQELRNNHELTGMVLAPNQQAVFQRAEVRLMRSIVDNPKPVAQTIESQTFEFESTPIAQVFAALEKAYGVDIVFDEDAMANCSITAKLGDEPLFDKLKWICTITEASYEVTDGQIIVSGKPCL</sequence>
<feature type="domain" description="FecR protein" evidence="2">
    <location>
        <begin position="146"/>
        <end position="234"/>
    </location>
</feature>
<dbReference type="PANTHER" id="PTHR30273:SF2">
    <property type="entry name" value="PROTEIN FECR"/>
    <property type="match status" value="1"/>
</dbReference>
<dbReference type="PIRSF" id="PIRSF018266">
    <property type="entry name" value="FecR"/>
    <property type="match status" value="1"/>
</dbReference>
<dbReference type="Pfam" id="PF16344">
    <property type="entry name" value="FecR_C"/>
    <property type="match status" value="1"/>
</dbReference>
<evidence type="ECO:0000256" key="1">
    <source>
        <dbReference type="SAM" id="Phobius"/>
    </source>
</evidence>
<dbReference type="Gene3D" id="3.55.50.30">
    <property type="match status" value="1"/>
</dbReference>
<dbReference type="Gene3D" id="2.60.120.1440">
    <property type="match status" value="1"/>
</dbReference>
<organism evidence="4 5">
    <name type="scientific">Nibrella viscosa</name>
    <dbReference type="NCBI Taxonomy" id="1084524"/>
    <lineage>
        <taxon>Bacteria</taxon>
        <taxon>Pseudomonadati</taxon>
        <taxon>Bacteroidota</taxon>
        <taxon>Cytophagia</taxon>
        <taxon>Cytophagales</taxon>
        <taxon>Spirosomataceae</taxon>
        <taxon>Nibrella</taxon>
    </lineage>
</organism>
<gene>
    <name evidence="4" type="ORF">GCM10023187_00350</name>
</gene>
<dbReference type="PANTHER" id="PTHR30273">
    <property type="entry name" value="PERIPLASMIC SIGNAL SENSOR AND SIGMA FACTOR ACTIVATOR FECR-RELATED"/>
    <property type="match status" value="1"/>
</dbReference>
<dbReference type="InterPro" id="IPR032508">
    <property type="entry name" value="FecR_C"/>
</dbReference>
<dbReference type="InterPro" id="IPR006860">
    <property type="entry name" value="FecR"/>
</dbReference>
<dbReference type="RefSeq" id="WP_345262704.1">
    <property type="nucleotide sequence ID" value="NZ_BAABHB010000001.1"/>
</dbReference>
<keyword evidence="1" id="KW-1133">Transmembrane helix</keyword>
<name>A0ABP8JQM0_9BACT</name>
<feature type="transmembrane region" description="Helical" evidence="1">
    <location>
        <begin position="97"/>
        <end position="114"/>
    </location>
</feature>
<accession>A0ABP8JQM0</accession>
<dbReference type="EMBL" id="BAABHB010000001">
    <property type="protein sequence ID" value="GAA4394487.1"/>
    <property type="molecule type" value="Genomic_DNA"/>
</dbReference>
<evidence type="ECO:0000259" key="2">
    <source>
        <dbReference type="Pfam" id="PF04773"/>
    </source>
</evidence>
<keyword evidence="5" id="KW-1185">Reference proteome</keyword>
<reference evidence="5" key="1">
    <citation type="journal article" date="2019" name="Int. J. Syst. Evol. Microbiol.">
        <title>The Global Catalogue of Microorganisms (GCM) 10K type strain sequencing project: providing services to taxonomists for standard genome sequencing and annotation.</title>
        <authorList>
            <consortium name="The Broad Institute Genomics Platform"/>
            <consortium name="The Broad Institute Genome Sequencing Center for Infectious Disease"/>
            <person name="Wu L."/>
            <person name="Ma J."/>
        </authorList>
    </citation>
    <scope>NUCLEOTIDE SEQUENCE [LARGE SCALE GENOMIC DNA]</scope>
    <source>
        <strain evidence="5">JCM 17925</strain>
    </source>
</reference>
<proteinExistence type="predicted"/>
<evidence type="ECO:0000313" key="5">
    <source>
        <dbReference type="Proteomes" id="UP001500936"/>
    </source>
</evidence>
<feature type="domain" description="Protein FecR C-terminal" evidence="3">
    <location>
        <begin position="293"/>
        <end position="360"/>
    </location>
</feature>
<keyword evidence="1" id="KW-0472">Membrane</keyword>
<dbReference type="Proteomes" id="UP001500936">
    <property type="component" value="Unassembled WGS sequence"/>
</dbReference>
<dbReference type="Pfam" id="PF04773">
    <property type="entry name" value="FecR"/>
    <property type="match status" value="1"/>
</dbReference>
<dbReference type="InterPro" id="IPR012373">
    <property type="entry name" value="Ferrdict_sens_TM"/>
</dbReference>
<comment type="caution">
    <text evidence="4">The sequence shown here is derived from an EMBL/GenBank/DDBJ whole genome shotgun (WGS) entry which is preliminary data.</text>
</comment>
<keyword evidence="1" id="KW-0812">Transmembrane</keyword>
<protein>
    <submittedName>
        <fullName evidence="4">FecR family protein</fullName>
    </submittedName>
</protein>
<evidence type="ECO:0000259" key="3">
    <source>
        <dbReference type="Pfam" id="PF16344"/>
    </source>
</evidence>
<evidence type="ECO:0000313" key="4">
    <source>
        <dbReference type="EMBL" id="GAA4394487.1"/>
    </source>
</evidence>